<dbReference type="AlphaFoldDB" id="A0A841TPT5"/>
<organism evidence="2 3">
    <name type="scientific">Cohnella xylanilytica</name>
    <dbReference type="NCBI Taxonomy" id="557555"/>
    <lineage>
        <taxon>Bacteria</taxon>
        <taxon>Bacillati</taxon>
        <taxon>Bacillota</taxon>
        <taxon>Bacilli</taxon>
        <taxon>Bacillales</taxon>
        <taxon>Paenibacillaceae</taxon>
        <taxon>Cohnella</taxon>
    </lineage>
</organism>
<dbReference type="RefSeq" id="WP_185134370.1">
    <property type="nucleotide sequence ID" value="NZ_JACJVR010000007.1"/>
</dbReference>
<keyword evidence="2" id="KW-0808">Transferase</keyword>
<dbReference type="InterPro" id="IPR029044">
    <property type="entry name" value="Nucleotide-diphossugar_trans"/>
</dbReference>
<dbReference type="Proteomes" id="UP000553776">
    <property type="component" value="Unassembled WGS sequence"/>
</dbReference>
<dbReference type="InterPro" id="IPR025877">
    <property type="entry name" value="MobA-like_NTP_Trfase"/>
</dbReference>
<dbReference type="CDD" id="cd04182">
    <property type="entry name" value="GT_2_like_f"/>
    <property type="match status" value="1"/>
</dbReference>
<dbReference type="Pfam" id="PF12804">
    <property type="entry name" value="NTP_transf_3"/>
    <property type="match status" value="1"/>
</dbReference>
<dbReference type="PANTHER" id="PTHR43777">
    <property type="entry name" value="MOLYBDENUM COFACTOR CYTIDYLYLTRANSFERASE"/>
    <property type="match status" value="1"/>
</dbReference>
<accession>A0A841TPT5</accession>
<comment type="caution">
    <text evidence="2">The sequence shown here is derived from an EMBL/GenBank/DDBJ whole genome shotgun (WGS) entry which is preliminary data.</text>
</comment>
<reference evidence="2 3" key="1">
    <citation type="submission" date="2020-08" db="EMBL/GenBank/DDBJ databases">
        <title>Cohnella phylogeny.</title>
        <authorList>
            <person name="Dunlap C."/>
        </authorList>
    </citation>
    <scope>NUCLEOTIDE SEQUENCE [LARGE SCALE GENOMIC DNA]</scope>
    <source>
        <strain evidence="2 3">DSM 25239</strain>
    </source>
</reference>
<protein>
    <submittedName>
        <fullName evidence="2">Nucleotidyltransferase family protein</fullName>
    </submittedName>
</protein>
<name>A0A841TPT5_9BACL</name>
<dbReference type="GO" id="GO:0016779">
    <property type="term" value="F:nucleotidyltransferase activity"/>
    <property type="evidence" value="ECO:0007669"/>
    <property type="project" value="UniProtKB-ARBA"/>
</dbReference>
<dbReference type="PANTHER" id="PTHR43777:SF1">
    <property type="entry name" value="MOLYBDENUM COFACTOR CYTIDYLYLTRANSFERASE"/>
    <property type="match status" value="1"/>
</dbReference>
<keyword evidence="3" id="KW-1185">Reference proteome</keyword>
<gene>
    <name evidence="2" type="ORF">H7B90_02880</name>
</gene>
<feature type="domain" description="MobA-like NTP transferase" evidence="1">
    <location>
        <begin position="5"/>
        <end position="172"/>
    </location>
</feature>
<proteinExistence type="predicted"/>
<sequence>MRIAGILLAAGRSRRMGRPKLSLELAPGRPLGAETLGRMLAYPRLDRVVAVVRPDDDLRWAEPVRAADRGGRLVFAACERFAEGMAFSLRRGLAEAEAFGTPDAVLVALADQPFIDAELLDSLIEAYARDRSLDFAACRDGEEARPPALLGASMFGPIARLVGDRGARGLLADPRCKGALVEPRSAIAFVDIDTPEDLKRAVRLRR</sequence>
<dbReference type="EMBL" id="JACJVR010000007">
    <property type="protein sequence ID" value="MBB6690336.1"/>
    <property type="molecule type" value="Genomic_DNA"/>
</dbReference>
<evidence type="ECO:0000313" key="2">
    <source>
        <dbReference type="EMBL" id="MBB6690336.1"/>
    </source>
</evidence>
<dbReference type="SUPFAM" id="SSF53448">
    <property type="entry name" value="Nucleotide-diphospho-sugar transferases"/>
    <property type="match status" value="1"/>
</dbReference>
<evidence type="ECO:0000259" key="1">
    <source>
        <dbReference type="Pfam" id="PF12804"/>
    </source>
</evidence>
<evidence type="ECO:0000313" key="3">
    <source>
        <dbReference type="Proteomes" id="UP000553776"/>
    </source>
</evidence>
<dbReference type="Gene3D" id="3.90.550.10">
    <property type="entry name" value="Spore Coat Polysaccharide Biosynthesis Protein SpsA, Chain A"/>
    <property type="match status" value="1"/>
</dbReference>